<evidence type="ECO:0000313" key="3">
    <source>
        <dbReference type="Proteomes" id="UP001551210"/>
    </source>
</evidence>
<organism evidence="2 3">
    <name type="scientific">Streptomyces exfoliatus</name>
    <name type="common">Streptomyces hydrogenans</name>
    <dbReference type="NCBI Taxonomy" id="1905"/>
    <lineage>
        <taxon>Bacteria</taxon>
        <taxon>Bacillati</taxon>
        <taxon>Actinomycetota</taxon>
        <taxon>Actinomycetes</taxon>
        <taxon>Kitasatosporales</taxon>
        <taxon>Streptomycetaceae</taxon>
        <taxon>Streptomyces</taxon>
    </lineage>
</organism>
<gene>
    <name evidence="2" type="ORF">AB0A76_23005</name>
</gene>
<accession>A0ABV3D2C4</accession>
<feature type="region of interest" description="Disordered" evidence="1">
    <location>
        <begin position="461"/>
        <end position="480"/>
    </location>
</feature>
<dbReference type="EMBL" id="JBEZAM010000035">
    <property type="protein sequence ID" value="MEU7296048.1"/>
    <property type="molecule type" value="Genomic_DNA"/>
</dbReference>
<dbReference type="SUPFAM" id="SSF53335">
    <property type="entry name" value="S-adenosyl-L-methionine-dependent methyltransferases"/>
    <property type="match status" value="1"/>
</dbReference>
<evidence type="ECO:0008006" key="4">
    <source>
        <dbReference type="Google" id="ProtNLM"/>
    </source>
</evidence>
<feature type="compositionally biased region" description="Basic and acidic residues" evidence="1">
    <location>
        <begin position="1"/>
        <end position="11"/>
    </location>
</feature>
<proteinExistence type="predicted"/>
<protein>
    <recommendedName>
        <fullName evidence="4">DUF1156 domain-containing protein</fullName>
    </recommendedName>
</protein>
<dbReference type="Gene3D" id="3.40.50.150">
    <property type="entry name" value="Vaccinia Virus protein VP39"/>
    <property type="match status" value="2"/>
</dbReference>
<dbReference type="InterPro" id="IPR029063">
    <property type="entry name" value="SAM-dependent_MTases_sf"/>
</dbReference>
<evidence type="ECO:0000313" key="2">
    <source>
        <dbReference type="EMBL" id="MEU7296048.1"/>
    </source>
</evidence>
<feature type="region of interest" description="Disordered" evidence="1">
    <location>
        <begin position="1"/>
        <end position="21"/>
    </location>
</feature>
<sequence length="952" mass="102334">MNAATDTDHAAMKGPAGSQPDSTARLIDTWFPCAEVDTAVTTPAGSGRSEKALFTWFASRPIAQARAAVACALLPDTPVNRTDIRLAVQAGDVGAMSRLRERIEAQYPGKAPVVLDMFSGRGIIPLEAARLGATAVGTDLSPVATLAGRLLAEFPLVDWSNEPPLPFGALSPQGRLTPEEARAAPELDSTLLAIDGLVLPDDEPRLLVDVRAVLAEVGKRVEARVAPYYPRNPNSGGLPWAYLWAVTIPCDGCRRRFPLIGNMTLRHPYARTGDAGQAMRLVADSDAWRVEIHPGQAVENPPFSSPEGKRGKSARCPFPTCGQTHTLDVIKAKGFAGQYKDVMLAVGEVDPDSNQKIFRAPRVDEVEAARLIDSVDLEKTSNLSAIPDERIPAGNRDNVRGSGYGYLTYGSLMNRRQAVLFATTARVISELHAELSESVSSDYAAALAGYAASNIMRQVKHSTRGASSRAHGRANGSEQNRVQIDHIFSSQSVIKHQFDYIEAGPGEGPGTWSSVSTSLINALKKILDETDASGRPGRFRRASAVALPYRDGTMDAVVCDPPYYDMIAYADSSDLFYVWFKRALGTAMPELFSGSADGPDGLQDKTEEIIVKGRGAKGAGDHRSSEERYEAMLARSFTEARRVLKSDGHLTVIFGHSGPEAWKRLLTALTDAGFVVTSSWPSRTETAVTGVATISVTVSIGARVAPAHRPVGIAAQVDADVVADVKARCRGWDADGLALEDQLMASYGAALAIVGRYEQVITPSGEQVPLEHYMTLARRAVRDAVALRLDELPLETFDPHTRLAVFWHELYGRADVPKGEARFFAQSDDLRLEDLRGPILLETKAGYRLRHDAPEKVAPSSSVYEVIRAMAARWSSGTEAVAAVIADAELSPTDAHLWAVVDWVAAKLPGSDPVAVALAAIKRNRGTVQASAAVTLTAAAVVPNPRNQTSLF</sequence>
<dbReference type="InterPro" id="IPR002052">
    <property type="entry name" value="DNA_methylase_N6_adenine_CS"/>
</dbReference>
<dbReference type="Proteomes" id="UP001551210">
    <property type="component" value="Unassembled WGS sequence"/>
</dbReference>
<keyword evidence="3" id="KW-1185">Reference proteome</keyword>
<dbReference type="RefSeq" id="WP_359211400.1">
    <property type="nucleotide sequence ID" value="NZ_JBEZAM010000035.1"/>
</dbReference>
<comment type="caution">
    <text evidence="2">The sequence shown here is derived from an EMBL/GenBank/DDBJ whole genome shotgun (WGS) entry which is preliminary data.</text>
</comment>
<reference evidence="2 3" key="1">
    <citation type="submission" date="2024-06" db="EMBL/GenBank/DDBJ databases">
        <title>The Natural Products Discovery Center: Release of the First 8490 Sequenced Strains for Exploring Actinobacteria Biosynthetic Diversity.</title>
        <authorList>
            <person name="Kalkreuter E."/>
            <person name="Kautsar S.A."/>
            <person name="Yang D."/>
            <person name="Bader C.D."/>
            <person name="Teijaro C.N."/>
            <person name="Fluegel L."/>
            <person name="Davis C.M."/>
            <person name="Simpson J.R."/>
            <person name="Lauterbach L."/>
            <person name="Steele A.D."/>
            <person name="Gui C."/>
            <person name="Meng S."/>
            <person name="Li G."/>
            <person name="Viehrig K."/>
            <person name="Ye F."/>
            <person name="Su P."/>
            <person name="Kiefer A.F."/>
            <person name="Nichols A."/>
            <person name="Cepeda A.J."/>
            <person name="Yan W."/>
            <person name="Fan B."/>
            <person name="Jiang Y."/>
            <person name="Adhikari A."/>
            <person name="Zheng C.-J."/>
            <person name="Schuster L."/>
            <person name="Cowan T.M."/>
            <person name="Smanski M.J."/>
            <person name="Chevrette M.G."/>
            <person name="De Carvalho L.P.S."/>
            <person name="Shen B."/>
        </authorList>
    </citation>
    <scope>NUCLEOTIDE SEQUENCE [LARGE SCALE GENOMIC DNA]</scope>
    <source>
        <strain evidence="2 3">NPDC045705</strain>
    </source>
</reference>
<dbReference type="PROSITE" id="PS00092">
    <property type="entry name" value="N6_MTASE"/>
    <property type="match status" value="1"/>
</dbReference>
<name>A0ABV3D2C4_STREX</name>
<evidence type="ECO:0000256" key="1">
    <source>
        <dbReference type="SAM" id="MobiDB-lite"/>
    </source>
</evidence>